<feature type="domain" description="YrhK" evidence="2">
    <location>
        <begin position="38"/>
        <end position="98"/>
    </location>
</feature>
<dbReference type="Proteomes" id="UP000294530">
    <property type="component" value="Unassembled WGS sequence"/>
</dbReference>
<feature type="transmembrane region" description="Helical" evidence="1">
    <location>
        <begin position="189"/>
        <end position="209"/>
    </location>
</feature>
<reference evidence="3 4" key="1">
    <citation type="journal article" date="2021" name="Genome Biol.">
        <title>AFLAP: assembly-free linkage analysis pipeline using k-mers from genome sequencing data.</title>
        <authorList>
            <person name="Fletcher K."/>
            <person name="Zhang L."/>
            <person name="Gil J."/>
            <person name="Han R."/>
            <person name="Cavanaugh K."/>
            <person name="Michelmore R."/>
        </authorList>
    </citation>
    <scope>NUCLEOTIDE SEQUENCE [LARGE SCALE GENOMIC DNA]</scope>
    <source>
        <strain evidence="3 4">SF5</strain>
    </source>
</reference>
<accession>A0A976NXV6</accession>
<evidence type="ECO:0000256" key="1">
    <source>
        <dbReference type="SAM" id="Phobius"/>
    </source>
</evidence>
<organism evidence="3 4">
    <name type="scientific">Bremia lactucae</name>
    <name type="common">Lettuce downy mildew</name>
    <dbReference type="NCBI Taxonomy" id="4779"/>
    <lineage>
        <taxon>Eukaryota</taxon>
        <taxon>Sar</taxon>
        <taxon>Stramenopiles</taxon>
        <taxon>Oomycota</taxon>
        <taxon>Peronosporomycetes</taxon>
        <taxon>Peronosporales</taxon>
        <taxon>Peronosporaceae</taxon>
        <taxon>Bremia</taxon>
    </lineage>
</organism>
<sequence length="265" mass="29969">MADVSPRDSSYSYKNTPREREVLLNEDHQFDAWENCVEIGRVVIYFLGSVLFLIGSIYFYPEYSTMWDGDAGIFASWCYVVGCIMFFAGANLDFIQTIRHNHGTQLRQVLRAYNAMMNCVASSIFILGALYFLPGWYPKAPEVGCWSFIIGCILYCVAAIVELIFICSTHEDPRVNGFKIKNIACWGSIAALSTFNGAIFFILGSWYYLPQYINLIEEGTHYMNKAITFYVIGSVLFLICSLAMISGVHGSVKFTFSASEKWVLN</sequence>
<name>A0A976NXV6_BRELC</name>
<gene>
    <name evidence="3" type="ORF">CCR75_000101</name>
</gene>
<dbReference type="Pfam" id="PF14145">
    <property type="entry name" value="YrhK"/>
    <property type="match status" value="2"/>
</dbReference>
<feature type="transmembrane region" description="Helical" evidence="1">
    <location>
        <begin position="146"/>
        <end position="168"/>
    </location>
</feature>
<evidence type="ECO:0000313" key="3">
    <source>
        <dbReference type="EMBL" id="TDH72039.1"/>
    </source>
</evidence>
<keyword evidence="1" id="KW-0812">Transmembrane</keyword>
<dbReference type="GeneID" id="94343880"/>
<dbReference type="RefSeq" id="XP_067821538.1">
    <property type="nucleotide sequence ID" value="XM_067958209.1"/>
</dbReference>
<proteinExistence type="predicted"/>
<dbReference type="OrthoDB" id="369339at2759"/>
<feature type="transmembrane region" description="Helical" evidence="1">
    <location>
        <begin position="115"/>
        <end position="134"/>
    </location>
</feature>
<dbReference type="KEGG" id="blac:94343880"/>
<feature type="transmembrane region" description="Helical" evidence="1">
    <location>
        <begin position="42"/>
        <end position="61"/>
    </location>
</feature>
<feature type="domain" description="YrhK" evidence="2">
    <location>
        <begin position="109"/>
        <end position="165"/>
    </location>
</feature>
<keyword evidence="1" id="KW-1133">Transmembrane helix</keyword>
<keyword evidence="4" id="KW-1185">Reference proteome</keyword>
<dbReference type="EMBL" id="SHOA02000037">
    <property type="protein sequence ID" value="TDH72039.1"/>
    <property type="molecule type" value="Genomic_DNA"/>
</dbReference>
<keyword evidence="1" id="KW-0472">Membrane</keyword>
<evidence type="ECO:0000313" key="4">
    <source>
        <dbReference type="Proteomes" id="UP000294530"/>
    </source>
</evidence>
<dbReference type="AlphaFoldDB" id="A0A976NXV6"/>
<dbReference type="InterPro" id="IPR025424">
    <property type="entry name" value="YrhK_domain"/>
</dbReference>
<feature type="transmembrane region" description="Helical" evidence="1">
    <location>
        <begin position="229"/>
        <end position="252"/>
    </location>
</feature>
<comment type="caution">
    <text evidence="3">The sequence shown here is derived from an EMBL/GenBank/DDBJ whole genome shotgun (WGS) entry which is preliminary data.</text>
</comment>
<protein>
    <recommendedName>
        <fullName evidence="2">YrhK domain-containing protein</fullName>
    </recommendedName>
</protein>
<evidence type="ECO:0000259" key="2">
    <source>
        <dbReference type="Pfam" id="PF14145"/>
    </source>
</evidence>
<feature type="transmembrane region" description="Helical" evidence="1">
    <location>
        <begin position="73"/>
        <end position="94"/>
    </location>
</feature>